<dbReference type="STRING" id="6573.A0A210PWE8"/>
<evidence type="ECO:0000313" key="7">
    <source>
        <dbReference type="EMBL" id="OWF40810.1"/>
    </source>
</evidence>
<dbReference type="SUPFAM" id="SSF50129">
    <property type="entry name" value="GroES-like"/>
    <property type="match status" value="1"/>
</dbReference>
<feature type="domain" description="Alcohol dehydrogenase-like N-terminal" evidence="6">
    <location>
        <begin position="2"/>
        <end position="107"/>
    </location>
</feature>
<evidence type="ECO:0000256" key="2">
    <source>
        <dbReference type="ARBA" id="ARBA00008072"/>
    </source>
</evidence>
<comment type="caution">
    <text evidence="7">The sequence shown here is derived from an EMBL/GenBank/DDBJ whole genome shotgun (WGS) entry which is preliminary data.</text>
</comment>
<keyword evidence="3" id="KW-0479">Metal-binding</keyword>
<dbReference type="InterPro" id="IPR011032">
    <property type="entry name" value="GroES-like_sf"/>
</dbReference>
<dbReference type="AlphaFoldDB" id="A0A210PWE8"/>
<proteinExistence type="inferred from homology"/>
<evidence type="ECO:0000313" key="8">
    <source>
        <dbReference type="Proteomes" id="UP000242188"/>
    </source>
</evidence>
<evidence type="ECO:0000256" key="4">
    <source>
        <dbReference type="ARBA" id="ARBA00022833"/>
    </source>
</evidence>
<evidence type="ECO:0000256" key="1">
    <source>
        <dbReference type="ARBA" id="ARBA00001947"/>
    </source>
</evidence>
<dbReference type="Gene3D" id="3.90.180.10">
    <property type="entry name" value="Medium-chain alcohol dehydrogenases, catalytic domain"/>
    <property type="match status" value="1"/>
</dbReference>
<evidence type="ECO:0000259" key="6">
    <source>
        <dbReference type="Pfam" id="PF08240"/>
    </source>
</evidence>
<dbReference type="GO" id="GO:0003939">
    <property type="term" value="F:L-iditol 2-dehydrogenase (NAD+) activity"/>
    <property type="evidence" value="ECO:0007669"/>
    <property type="project" value="TreeGrafter"/>
</dbReference>
<name>A0A210PWE8_MIZYE</name>
<reference evidence="7 8" key="1">
    <citation type="journal article" date="2017" name="Nat. Ecol. Evol.">
        <title>Scallop genome provides insights into evolution of bilaterian karyotype and development.</title>
        <authorList>
            <person name="Wang S."/>
            <person name="Zhang J."/>
            <person name="Jiao W."/>
            <person name="Li J."/>
            <person name="Xun X."/>
            <person name="Sun Y."/>
            <person name="Guo X."/>
            <person name="Huan P."/>
            <person name="Dong B."/>
            <person name="Zhang L."/>
            <person name="Hu X."/>
            <person name="Sun X."/>
            <person name="Wang J."/>
            <person name="Zhao C."/>
            <person name="Wang Y."/>
            <person name="Wang D."/>
            <person name="Huang X."/>
            <person name="Wang R."/>
            <person name="Lv J."/>
            <person name="Li Y."/>
            <person name="Zhang Z."/>
            <person name="Liu B."/>
            <person name="Lu W."/>
            <person name="Hui Y."/>
            <person name="Liang J."/>
            <person name="Zhou Z."/>
            <person name="Hou R."/>
            <person name="Li X."/>
            <person name="Liu Y."/>
            <person name="Li H."/>
            <person name="Ning X."/>
            <person name="Lin Y."/>
            <person name="Zhao L."/>
            <person name="Xing Q."/>
            <person name="Dou J."/>
            <person name="Li Y."/>
            <person name="Mao J."/>
            <person name="Guo H."/>
            <person name="Dou H."/>
            <person name="Li T."/>
            <person name="Mu C."/>
            <person name="Jiang W."/>
            <person name="Fu Q."/>
            <person name="Fu X."/>
            <person name="Miao Y."/>
            <person name="Liu J."/>
            <person name="Yu Q."/>
            <person name="Li R."/>
            <person name="Liao H."/>
            <person name="Li X."/>
            <person name="Kong Y."/>
            <person name="Jiang Z."/>
            <person name="Chourrout D."/>
            <person name="Li R."/>
            <person name="Bao Z."/>
        </authorList>
    </citation>
    <scope>NUCLEOTIDE SEQUENCE [LARGE SCALE GENOMIC DNA]</scope>
    <source>
        <strain evidence="7 8">PY_sf001</strain>
    </source>
</reference>
<dbReference type="Pfam" id="PF08240">
    <property type="entry name" value="ADH_N"/>
    <property type="match status" value="1"/>
</dbReference>
<sequence length="196" mass="21416">MQQVGICGSDVHFWQDGLIGDFVVKKPMILGHEGSETVSKHGDGVTTLKVGDRVVIEPGVPCRRCKYCKTGRYNLCNDCVFCATPPYDGNLSRYFVHAADFCLKLPDHVSCEEGAMLESLSVSVHACNRGGVKRGNKVLILGSDIDDSRLEIGKTLGPTYTLKVTSRDHQVVAKQVEDIMGTRLRSPLSEAGHRPV</sequence>
<accession>A0A210PWE8</accession>
<dbReference type="EMBL" id="NEDP02005444">
    <property type="protein sequence ID" value="OWF40810.1"/>
    <property type="molecule type" value="Genomic_DNA"/>
</dbReference>
<keyword evidence="5" id="KW-0560">Oxidoreductase</keyword>
<dbReference type="PANTHER" id="PTHR43161:SF9">
    <property type="entry name" value="SORBITOL DEHYDROGENASE"/>
    <property type="match status" value="1"/>
</dbReference>
<dbReference type="OrthoDB" id="1879366at2759"/>
<dbReference type="GO" id="GO:0006062">
    <property type="term" value="P:sorbitol catabolic process"/>
    <property type="evidence" value="ECO:0007669"/>
    <property type="project" value="TreeGrafter"/>
</dbReference>
<dbReference type="PANTHER" id="PTHR43161">
    <property type="entry name" value="SORBITOL DEHYDROGENASE"/>
    <property type="match status" value="1"/>
</dbReference>
<evidence type="ECO:0000256" key="3">
    <source>
        <dbReference type="ARBA" id="ARBA00022723"/>
    </source>
</evidence>
<protein>
    <submittedName>
        <fullName evidence="7">Sorbitol dehydrogenase</fullName>
    </submittedName>
</protein>
<comment type="cofactor">
    <cofactor evidence="1">
        <name>Zn(2+)</name>
        <dbReference type="ChEBI" id="CHEBI:29105"/>
    </cofactor>
</comment>
<gene>
    <name evidence="7" type="ORF">KP79_PYT15683</name>
</gene>
<keyword evidence="8" id="KW-1185">Reference proteome</keyword>
<dbReference type="GO" id="GO:0046872">
    <property type="term" value="F:metal ion binding"/>
    <property type="evidence" value="ECO:0007669"/>
    <property type="project" value="UniProtKB-KW"/>
</dbReference>
<dbReference type="Gene3D" id="3.40.50.720">
    <property type="entry name" value="NAD(P)-binding Rossmann-like Domain"/>
    <property type="match status" value="1"/>
</dbReference>
<dbReference type="Proteomes" id="UP000242188">
    <property type="component" value="Unassembled WGS sequence"/>
</dbReference>
<evidence type="ECO:0000256" key="5">
    <source>
        <dbReference type="ARBA" id="ARBA00023002"/>
    </source>
</evidence>
<keyword evidence="4" id="KW-0862">Zinc</keyword>
<dbReference type="InterPro" id="IPR013154">
    <property type="entry name" value="ADH-like_N"/>
</dbReference>
<comment type="similarity">
    <text evidence="2">Belongs to the zinc-containing alcohol dehydrogenase family.</text>
</comment>
<organism evidence="7 8">
    <name type="scientific">Mizuhopecten yessoensis</name>
    <name type="common">Japanese scallop</name>
    <name type="synonym">Patinopecten yessoensis</name>
    <dbReference type="NCBI Taxonomy" id="6573"/>
    <lineage>
        <taxon>Eukaryota</taxon>
        <taxon>Metazoa</taxon>
        <taxon>Spiralia</taxon>
        <taxon>Lophotrochozoa</taxon>
        <taxon>Mollusca</taxon>
        <taxon>Bivalvia</taxon>
        <taxon>Autobranchia</taxon>
        <taxon>Pteriomorphia</taxon>
        <taxon>Pectinida</taxon>
        <taxon>Pectinoidea</taxon>
        <taxon>Pectinidae</taxon>
        <taxon>Mizuhopecten</taxon>
    </lineage>
</organism>